<dbReference type="GO" id="GO:0016020">
    <property type="term" value="C:membrane"/>
    <property type="evidence" value="ECO:0007669"/>
    <property type="project" value="UniProtKB-SubCell"/>
</dbReference>
<accession>A0A7I7MLG7</accession>
<sequence length="261" mass="28322">MAETNEPPTESVKSRADAMALAEQAEAEAAEAEALAAAARARARAARLRHVALMAGDDAEDAGEGAFVEGEEYEEYEEAEETEATPQSRSWRGQIRRWARIPRPSTIAKAVAILIVCGFAMASGIMMWLHHQATQREQRAAAFVAGARQGVINMTSLDFNKAKEDVQRVIDSSTGEFRADFQQRAADFTKVVEQSKVVTEGTVNAAAVESMSGNTALVLVSATSRVTNSSGAKDEPRPWRLRVTVTEEGGQYKMSKVEFVP</sequence>
<dbReference type="Proteomes" id="UP000467236">
    <property type="component" value="Chromosome"/>
</dbReference>
<dbReference type="PANTHER" id="PTHR37042">
    <property type="entry name" value="OUTER MEMBRANE PROTEIN RV1973"/>
    <property type="match status" value="1"/>
</dbReference>
<gene>
    <name evidence="3" type="ORF">MSHI_05780</name>
</gene>
<dbReference type="KEGG" id="mshj:MSHI_05780"/>
<evidence type="ECO:0000313" key="3">
    <source>
        <dbReference type="EMBL" id="BBX72672.1"/>
    </source>
</evidence>
<proteinExistence type="predicted"/>
<reference evidence="3 4" key="1">
    <citation type="journal article" date="2019" name="Emerg. Microbes Infect.">
        <title>Comprehensive subspecies identification of 175 nontuberculous mycobacteria species based on 7547 genomic profiles.</title>
        <authorList>
            <person name="Matsumoto Y."/>
            <person name="Kinjo T."/>
            <person name="Motooka D."/>
            <person name="Nabeya D."/>
            <person name="Jung N."/>
            <person name="Uechi K."/>
            <person name="Horii T."/>
            <person name="Iida T."/>
            <person name="Fujita J."/>
            <person name="Nakamura S."/>
        </authorList>
    </citation>
    <scope>NUCLEOTIDE SEQUENCE [LARGE SCALE GENOMIC DNA]</scope>
    <source>
        <strain evidence="3 4">JCM 14233</strain>
    </source>
</reference>
<keyword evidence="2" id="KW-0472">Membrane</keyword>
<evidence type="ECO:0000256" key="2">
    <source>
        <dbReference type="ARBA" id="ARBA00023136"/>
    </source>
</evidence>
<protein>
    <submittedName>
        <fullName evidence="3">Uncharacterized protein</fullName>
    </submittedName>
</protein>
<evidence type="ECO:0000256" key="1">
    <source>
        <dbReference type="ARBA" id="ARBA00004370"/>
    </source>
</evidence>
<evidence type="ECO:0000313" key="4">
    <source>
        <dbReference type="Proteomes" id="UP000467236"/>
    </source>
</evidence>
<name>A0A7I7MLG7_9MYCO</name>
<dbReference type="OrthoDB" id="4774723at2"/>
<comment type="subcellular location">
    <subcellularLocation>
        <location evidence="1">Membrane</location>
    </subcellularLocation>
</comment>
<dbReference type="EMBL" id="AP022575">
    <property type="protein sequence ID" value="BBX72672.1"/>
    <property type="molecule type" value="Genomic_DNA"/>
</dbReference>
<dbReference type="RefSeq" id="WP_083050653.1">
    <property type="nucleotide sequence ID" value="NZ_AP022575.1"/>
</dbReference>
<dbReference type="AlphaFoldDB" id="A0A7I7MLG7"/>
<dbReference type="PANTHER" id="PTHR37042:SF4">
    <property type="entry name" value="OUTER MEMBRANE PROTEIN RV1973"/>
    <property type="match status" value="1"/>
</dbReference>
<organism evidence="3 4">
    <name type="scientific">Mycobacterium shinjukuense</name>
    <dbReference type="NCBI Taxonomy" id="398694"/>
    <lineage>
        <taxon>Bacteria</taxon>
        <taxon>Bacillati</taxon>
        <taxon>Actinomycetota</taxon>
        <taxon>Actinomycetes</taxon>
        <taxon>Mycobacteriales</taxon>
        <taxon>Mycobacteriaceae</taxon>
        <taxon>Mycobacterium</taxon>
    </lineage>
</organism>
<keyword evidence="4" id="KW-1185">Reference proteome</keyword>